<evidence type="ECO:0000313" key="4">
    <source>
        <dbReference type="EMBL" id="MCQ1538724.1"/>
    </source>
</evidence>
<dbReference type="PANTHER" id="PTHR43693">
    <property type="entry name" value="PROTEIN PHOSPHATASE CHEZ"/>
    <property type="match status" value="1"/>
</dbReference>
<protein>
    <submittedName>
        <fullName evidence="4">Chemotaxis protein CheC</fullName>
    </submittedName>
</protein>
<accession>A0ABD4TLT0</accession>
<dbReference type="RefSeq" id="WP_255332676.1">
    <property type="nucleotide sequence ID" value="NZ_VOTZ01000013.1"/>
</dbReference>
<dbReference type="GO" id="GO:0006935">
    <property type="term" value="P:chemotaxis"/>
    <property type="evidence" value="ECO:0007669"/>
    <property type="project" value="UniProtKB-KW"/>
</dbReference>
<feature type="domain" description="CheC-like protein" evidence="3">
    <location>
        <begin position="8"/>
        <end position="43"/>
    </location>
</feature>
<sequence length="204" mass="22460">MEIDPLDLDAICELVNIGVGKAAGILSEMTGSVIELTIPNVSIYSQDEFSQILSQIGKDRYSAISLDFQGVFSGMTYSIFPAESAHVLIDAVTGDEISDNEYERPFSSIDAETLKEIGNILINGVMGSITNVLQSQLTYSLPSYCEADIPALIQNVRQEHREAVLLAETHMFIRNLNIEGKILIIMGAESFETLVRRVREISRG</sequence>
<evidence type="ECO:0000259" key="3">
    <source>
        <dbReference type="Pfam" id="PF04509"/>
    </source>
</evidence>
<dbReference type="Pfam" id="PF04509">
    <property type="entry name" value="CheC"/>
    <property type="match status" value="1"/>
</dbReference>
<dbReference type="InterPro" id="IPR028976">
    <property type="entry name" value="CheC-like_sf"/>
</dbReference>
<dbReference type="SUPFAM" id="SSF103039">
    <property type="entry name" value="CheC-like"/>
    <property type="match status" value="1"/>
</dbReference>
<organism evidence="4 5">
    <name type="scientific">Methanocalculus taiwanensis</name>
    <dbReference type="NCBI Taxonomy" id="106207"/>
    <lineage>
        <taxon>Archaea</taxon>
        <taxon>Methanobacteriati</taxon>
        <taxon>Methanobacteriota</taxon>
        <taxon>Stenosarchaea group</taxon>
        <taxon>Methanomicrobia</taxon>
        <taxon>Methanomicrobiales</taxon>
        <taxon>Methanocalculaceae</taxon>
        <taxon>Methanocalculus</taxon>
    </lineage>
</organism>
<proteinExistence type="predicted"/>
<dbReference type="InterPro" id="IPR050992">
    <property type="entry name" value="CheZ_family_phosphatases"/>
</dbReference>
<dbReference type="PANTHER" id="PTHR43693:SF1">
    <property type="entry name" value="PROTEIN PHOSPHATASE CHEZ"/>
    <property type="match status" value="1"/>
</dbReference>
<gene>
    <name evidence="4" type="ORF">FTO68_06970</name>
</gene>
<dbReference type="EMBL" id="VOTZ01000013">
    <property type="protein sequence ID" value="MCQ1538724.1"/>
    <property type="molecule type" value="Genomic_DNA"/>
</dbReference>
<dbReference type="AlphaFoldDB" id="A0ABD4TLT0"/>
<reference evidence="4 5" key="1">
    <citation type="submission" date="2019-08" db="EMBL/GenBank/DDBJ databases">
        <authorList>
            <person name="Chen S.-C."/>
            <person name="Lai M.-C."/>
            <person name="You Y.-T."/>
        </authorList>
    </citation>
    <scope>NUCLEOTIDE SEQUENCE [LARGE SCALE GENOMIC DNA]</scope>
    <source>
        <strain evidence="4 5">P2F9704a</strain>
    </source>
</reference>
<name>A0ABD4TLT0_9EURY</name>
<dbReference type="Gene3D" id="3.40.1550.10">
    <property type="entry name" value="CheC-like"/>
    <property type="match status" value="1"/>
</dbReference>
<evidence type="ECO:0000256" key="1">
    <source>
        <dbReference type="ARBA" id="ARBA00022500"/>
    </source>
</evidence>
<keyword evidence="2" id="KW-0378">Hydrolase</keyword>
<keyword evidence="1" id="KW-0145">Chemotaxis</keyword>
<dbReference type="Proteomes" id="UP001524383">
    <property type="component" value="Unassembled WGS sequence"/>
</dbReference>
<dbReference type="CDD" id="cd17910">
    <property type="entry name" value="CheC_ClassII"/>
    <property type="match status" value="1"/>
</dbReference>
<evidence type="ECO:0000256" key="2">
    <source>
        <dbReference type="ARBA" id="ARBA00022801"/>
    </source>
</evidence>
<dbReference type="GO" id="GO:0016787">
    <property type="term" value="F:hydrolase activity"/>
    <property type="evidence" value="ECO:0007669"/>
    <property type="project" value="UniProtKB-KW"/>
</dbReference>
<comment type="caution">
    <text evidence="4">The sequence shown here is derived from an EMBL/GenBank/DDBJ whole genome shotgun (WGS) entry which is preliminary data.</text>
</comment>
<dbReference type="InterPro" id="IPR007597">
    <property type="entry name" value="CheC"/>
</dbReference>
<evidence type="ECO:0000313" key="5">
    <source>
        <dbReference type="Proteomes" id="UP001524383"/>
    </source>
</evidence>
<keyword evidence="5" id="KW-1185">Reference proteome</keyword>